<dbReference type="InterPro" id="IPR007304">
    <property type="entry name" value="TAP46-like"/>
</dbReference>
<evidence type="ECO:0000313" key="3">
    <source>
        <dbReference type="Proteomes" id="UP000324800"/>
    </source>
</evidence>
<dbReference type="Pfam" id="PF04177">
    <property type="entry name" value="TAP42"/>
    <property type="match status" value="1"/>
</dbReference>
<feature type="region of interest" description="Disordered" evidence="1">
    <location>
        <begin position="386"/>
        <end position="417"/>
    </location>
</feature>
<proteinExistence type="predicted"/>
<organism evidence="2 3">
    <name type="scientific">Streblomastix strix</name>
    <dbReference type="NCBI Taxonomy" id="222440"/>
    <lineage>
        <taxon>Eukaryota</taxon>
        <taxon>Metamonada</taxon>
        <taxon>Preaxostyla</taxon>
        <taxon>Oxymonadida</taxon>
        <taxon>Streblomastigidae</taxon>
        <taxon>Streblomastix</taxon>
    </lineage>
</organism>
<dbReference type="EMBL" id="SNRW01021759">
    <property type="protein sequence ID" value="KAA6364358.1"/>
    <property type="molecule type" value="Genomic_DNA"/>
</dbReference>
<evidence type="ECO:0000313" key="2">
    <source>
        <dbReference type="EMBL" id="KAA6364358.1"/>
    </source>
</evidence>
<sequence>MKENSKPRSLQDLISSGQKTFEHLRVGAIAPQQKAEKCNQALIDLDQADILCRSTEIYGRGQELSEKTSKDLATLAVPCMRGYLLQYSPCETDQQLQRLEQAKQSYIMYLKICKDLGIGEDEEVFLQLYKSVKSKQFSDSSQQLTFEELKYDREQNIARAQKDKQLKIQIEEIKMRNQPQKKQDKKGSDNVDGDEDEEEFDDYSYSDEQDLRNLHIAQLKSLILFTITQLKGLEGMRQHLEFQQQMMKEGKDPLVESEKMYNQEPQKDKQSYYIGPGGVVTPLQKGQLIPQQLSGQGLNTASSSSKSNSGIPYSFVSPSIGSGISSTVQVYSNPVKDQTSSLDGTQAFRKPQIQEQALLHKQTWTISLEEEQEREANRQFERIRKAKEYEQQQKALPKPDVDSDEFNDKDTTEARYW</sequence>
<dbReference type="GO" id="GO:0005829">
    <property type="term" value="C:cytosol"/>
    <property type="evidence" value="ECO:0007669"/>
    <property type="project" value="TreeGrafter"/>
</dbReference>
<name>A0A5J4U1W8_9EUKA</name>
<dbReference type="GO" id="GO:0009966">
    <property type="term" value="P:regulation of signal transduction"/>
    <property type="evidence" value="ECO:0007669"/>
    <property type="project" value="InterPro"/>
</dbReference>
<dbReference type="GO" id="GO:0051721">
    <property type="term" value="F:protein phosphatase 2A binding"/>
    <property type="evidence" value="ECO:0007669"/>
    <property type="project" value="TreeGrafter"/>
</dbReference>
<dbReference type="OrthoDB" id="10261753at2759"/>
<dbReference type="InterPro" id="IPR038511">
    <property type="entry name" value="TAP42/TAP46-like_sf"/>
</dbReference>
<feature type="compositionally biased region" description="Basic and acidic residues" evidence="1">
    <location>
        <begin position="172"/>
        <end position="189"/>
    </location>
</feature>
<dbReference type="PANTHER" id="PTHR10933">
    <property type="entry name" value="IMMUNOGLOBULIN-BINDING PROTEIN 1"/>
    <property type="match status" value="1"/>
</dbReference>
<feature type="compositionally biased region" description="Acidic residues" evidence="1">
    <location>
        <begin position="191"/>
        <end position="204"/>
    </location>
</feature>
<reference evidence="2 3" key="1">
    <citation type="submission" date="2019-03" db="EMBL/GenBank/DDBJ databases">
        <title>Single cell metagenomics reveals metabolic interactions within the superorganism composed of flagellate Streblomastix strix and complex community of Bacteroidetes bacteria on its surface.</title>
        <authorList>
            <person name="Treitli S.C."/>
            <person name="Kolisko M."/>
            <person name="Husnik F."/>
            <person name="Keeling P."/>
            <person name="Hampl V."/>
        </authorList>
    </citation>
    <scope>NUCLEOTIDE SEQUENCE [LARGE SCALE GENOMIC DNA]</scope>
    <source>
        <strain evidence="2">ST1C</strain>
    </source>
</reference>
<dbReference type="PANTHER" id="PTHR10933:SF9">
    <property type="entry name" value="IMMUNOGLOBULIN-BINDING PROTEIN 1"/>
    <property type="match status" value="1"/>
</dbReference>
<dbReference type="Gene3D" id="1.25.40.540">
    <property type="entry name" value="TAP42-like family"/>
    <property type="match status" value="1"/>
</dbReference>
<dbReference type="Proteomes" id="UP000324800">
    <property type="component" value="Unassembled WGS sequence"/>
</dbReference>
<gene>
    <name evidence="2" type="ORF">EZS28_040115</name>
</gene>
<dbReference type="AlphaFoldDB" id="A0A5J4U1W8"/>
<feature type="non-terminal residue" evidence="2">
    <location>
        <position position="417"/>
    </location>
</feature>
<protein>
    <submittedName>
        <fullName evidence="2">Uncharacterized protein</fullName>
    </submittedName>
</protein>
<comment type="caution">
    <text evidence="2">The sequence shown here is derived from an EMBL/GenBank/DDBJ whole genome shotgun (WGS) entry which is preliminary data.</text>
</comment>
<accession>A0A5J4U1W8</accession>
<feature type="region of interest" description="Disordered" evidence="1">
    <location>
        <begin position="172"/>
        <end position="204"/>
    </location>
</feature>
<evidence type="ECO:0000256" key="1">
    <source>
        <dbReference type="SAM" id="MobiDB-lite"/>
    </source>
</evidence>
<dbReference type="GO" id="GO:0035303">
    <property type="term" value="P:regulation of dephosphorylation"/>
    <property type="evidence" value="ECO:0007669"/>
    <property type="project" value="TreeGrafter"/>
</dbReference>